<gene>
    <name evidence="3" type="ORF">CRECT_0906</name>
</gene>
<accession>A0A6G5QLK2</accession>
<name>A0A6G5QLK2_CAMRE</name>
<reference evidence="3 4" key="1">
    <citation type="submission" date="2016-07" db="EMBL/GenBank/DDBJ databases">
        <title>Comparative genomics of the Campylobacter concisus group.</title>
        <authorList>
            <person name="Miller W.G."/>
            <person name="Yee E."/>
            <person name="Chapman M.H."/>
            <person name="Huynh S."/>
            <person name="Bono J.L."/>
            <person name="On S.L.W."/>
            <person name="StLeger J."/>
            <person name="Foster G."/>
            <person name="Parker C.T."/>
        </authorList>
    </citation>
    <scope>NUCLEOTIDE SEQUENCE [LARGE SCALE GENOMIC DNA]</scope>
    <source>
        <strain evidence="3 4">ATCC 33238</strain>
    </source>
</reference>
<keyword evidence="2" id="KW-1133">Transmembrane helix</keyword>
<dbReference type="InterPro" id="IPR006837">
    <property type="entry name" value="Divergent_DAC"/>
</dbReference>
<feature type="transmembrane region" description="Helical" evidence="2">
    <location>
        <begin position="21"/>
        <end position="44"/>
    </location>
</feature>
<evidence type="ECO:0000256" key="1">
    <source>
        <dbReference type="SAM" id="MobiDB-lite"/>
    </source>
</evidence>
<dbReference type="Pfam" id="PF04748">
    <property type="entry name" value="Polysacc_deac_2"/>
    <property type="match status" value="1"/>
</dbReference>
<dbReference type="GO" id="GO:0005975">
    <property type="term" value="P:carbohydrate metabolic process"/>
    <property type="evidence" value="ECO:0007669"/>
    <property type="project" value="InterPro"/>
</dbReference>
<feature type="region of interest" description="Disordered" evidence="1">
    <location>
        <begin position="173"/>
        <end position="219"/>
    </location>
</feature>
<keyword evidence="2" id="KW-0812">Transmembrane</keyword>
<evidence type="ECO:0000313" key="3">
    <source>
        <dbReference type="EMBL" id="QCD46578.1"/>
    </source>
</evidence>
<dbReference type="AlphaFoldDB" id="A0A6G5QLK2"/>
<evidence type="ECO:0000313" key="4">
    <source>
        <dbReference type="Proteomes" id="UP000502377"/>
    </source>
</evidence>
<dbReference type="KEGG" id="crx:CRECT_0906"/>
<dbReference type="Proteomes" id="UP000502377">
    <property type="component" value="Chromosome"/>
</dbReference>
<dbReference type="PANTHER" id="PTHR30105">
    <property type="entry name" value="UNCHARACTERIZED YIBQ-RELATED"/>
    <property type="match status" value="1"/>
</dbReference>
<dbReference type="SUPFAM" id="SSF88713">
    <property type="entry name" value="Glycoside hydrolase/deacetylase"/>
    <property type="match status" value="1"/>
</dbReference>
<protein>
    <submittedName>
        <fullName evidence="3">Divergent polysaccharide deacetylase</fullName>
    </submittedName>
</protein>
<feature type="region of interest" description="Disordered" evidence="1">
    <location>
        <begin position="285"/>
        <end position="319"/>
    </location>
</feature>
<organism evidence="3 4">
    <name type="scientific">Campylobacter rectus</name>
    <name type="common">Wolinella recta</name>
    <dbReference type="NCBI Taxonomy" id="203"/>
    <lineage>
        <taxon>Bacteria</taxon>
        <taxon>Pseudomonadati</taxon>
        <taxon>Campylobacterota</taxon>
        <taxon>Epsilonproteobacteria</taxon>
        <taxon>Campylobacterales</taxon>
        <taxon>Campylobacteraceae</taxon>
        <taxon>Campylobacter</taxon>
    </lineage>
</organism>
<dbReference type="Gene3D" id="3.20.20.370">
    <property type="entry name" value="Glycoside hydrolase/deacetylase"/>
    <property type="match status" value="1"/>
</dbReference>
<keyword evidence="2" id="KW-0472">Membrane</keyword>
<feature type="compositionally biased region" description="Basic and acidic residues" evidence="1">
    <location>
        <begin position="294"/>
        <end position="311"/>
    </location>
</feature>
<sequence length="549" mass="60890">MNSKPRKKTAKKRSKKGRSRGGLKLLFFAFFIACILLAGVFYFADFKTEAKKSDNALVAGLERYLGDKKNSEASSQKKNLSQKSSLLAPNISEKAAAKDEQAVSGAHSRANLADMEVLFDEAKAKGKIKIGGEKAKFEENDALNSPKERDKFDKERWSAPKIKDKISLDSGNLISRDTSGLGETDVKKGGDELNSSNLRPKSEPAKSARNSDNAVKFDASRMPQRTHIFANSEAVIFDDTPMFENLSQNQAQNQALERTLKNEKIHIEFSDANDQVGQVGVKFNAENTPQSAEPSEKEKDEKKKAKKEGEAKFAGSNKSGKKAGAEIKAAVKAGSKPRLVIIIDDVAYRHQADAIRSVNLKLTPSFFPSTSAHPETPILARRFSFYMIHLPMQALGGFKGAEIGTLTINDDYEKIAKKLQSIKRDFPDLKYINNHTGSRFTSDAAAMDRLMRAVRDENLIFVDSKTTSPTKVYGAAKKYSMPYIARDVFLDHDGSKAAVRKQLKYAVELAKKRSYAIAIGHPHKNTLEVLRESAKLLQEVEIVYLKDLF</sequence>
<evidence type="ECO:0000256" key="2">
    <source>
        <dbReference type="SAM" id="Phobius"/>
    </source>
</evidence>
<dbReference type="CDD" id="cd10936">
    <property type="entry name" value="CE4_DAC2"/>
    <property type="match status" value="1"/>
</dbReference>
<dbReference type="PANTHER" id="PTHR30105:SF2">
    <property type="entry name" value="DIVERGENT POLYSACCHARIDE DEACETYLASE SUPERFAMILY"/>
    <property type="match status" value="1"/>
</dbReference>
<dbReference type="RefSeq" id="WP_004319424.1">
    <property type="nucleotide sequence ID" value="NZ_CP012543.1"/>
</dbReference>
<dbReference type="EMBL" id="CP012543">
    <property type="protein sequence ID" value="QCD46578.1"/>
    <property type="molecule type" value="Genomic_DNA"/>
</dbReference>
<proteinExistence type="predicted"/>
<dbReference type="InterPro" id="IPR011330">
    <property type="entry name" value="Glyco_hydro/deAcase_b/a-brl"/>
</dbReference>